<evidence type="ECO:0000313" key="2">
    <source>
        <dbReference type="EMBL" id="GBG90542.1"/>
    </source>
</evidence>
<feature type="signal peptide" evidence="1">
    <location>
        <begin position="1"/>
        <end position="34"/>
    </location>
</feature>
<accession>A0A388M7V4</accession>
<reference evidence="2 3" key="1">
    <citation type="journal article" date="2018" name="Cell">
        <title>The Chara Genome: Secondary Complexity and Implications for Plant Terrestrialization.</title>
        <authorList>
            <person name="Nishiyama T."/>
            <person name="Sakayama H."/>
            <person name="Vries J.D."/>
            <person name="Buschmann H."/>
            <person name="Saint-Marcoux D."/>
            <person name="Ullrich K.K."/>
            <person name="Haas F.B."/>
            <person name="Vanderstraeten L."/>
            <person name="Becker D."/>
            <person name="Lang D."/>
            <person name="Vosolsobe S."/>
            <person name="Rombauts S."/>
            <person name="Wilhelmsson P.K.I."/>
            <person name="Janitza P."/>
            <person name="Kern R."/>
            <person name="Heyl A."/>
            <person name="Rumpler F."/>
            <person name="Villalobos L.I.A.C."/>
            <person name="Clay J.M."/>
            <person name="Skokan R."/>
            <person name="Toyoda A."/>
            <person name="Suzuki Y."/>
            <person name="Kagoshima H."/>
            <person name="Schijlen E."/>
            <person name="Tajeshwar N."/>
            <person name="Catarino B."/>
            <person name="Hetherington A.J."/>
            <person name="Saltykova A."/>
            <person name="Bonnot C."/>
            <person name="Breuninger H."/>
            <person name="Symeonidi A."/>
            <person name="Radhakrishnan G.V."/>
            <person name="Van Nieuwerburgh F."/>
            <person name="Deforce D."/>
            <person name="Chang C."/>
            <person name="Karol K.G."/>
            <person name="Hedrich R."/>
            <person name="Ulvskov P."/>
            <person name="Glockner G."/>
            <person name="Delwiche C.F."/>
            <person name="Petrasek J."/>
            <person name="Van de Peer Y."/>
            <person name="Friml J."/>
            <person name="Beilby M."/>
            <person name="Dolan L."/>
            <person name="Kohara Y."/>
            <person name="Sugano S."/>
            <person name="Fujiyama A."/>
            <person name="Delaux P.-M."/>
            <person name="Quint M."/>
            <person name="TheiBen G."/>
            <person name="Hagemann M."/>
            <person name="Harholt J."/>
            <person name="Dunand C."/>
            <person name="Zachgo S."/>
            <person name="Langdale J."/>
            <person name="Maumus F."/>
            <person name="Straeten D.V.D."/>
            <person name="Gould S.B."/>
            <person name="Rensing S.A."/>
        </authorList>
    </citation>
    <scope>NUCLEOTIDE SEQUENCE [LARGE SCALE GENOMIC DNA]</scope>
    <source>
        <strain evidence="2 3">S276</strain>
    </source>
</reference>
<keyword evidence="3" id="KW-1185">Reference proteome</keyword>
<evidence type="ECO:0000256" key="1">
    <source>
        <dbReference type="SAM" id="SignalP"/>
    </source>
</evidence>
<name>A0A388M7V4_CHABU</name>
<keyword evidence="1" id="KW-0732">Signal</keyword>
<dbReference type="EMBL" id="BFEA01000819">
    <property type="protein sequence ID" value="GBG90542.1"/>
    <property type="molecule type" value="Genomic_DNA"/>
</dbReference>
<dbReference type="PANTHER" id="PTHR36768:SF1">
    <property type="entry name" value="ATP-DEPENDENT HELICASE_DEOXYRIBONUCLEASE SUBUNIT B"/>
    <property type="match status" value="1"/>
</dbReference>
<feature type="chain" id="PRO_5017342254" evidence="1">
    <location>
        <begin position="35"/>
        <end position="152"/>
    </location>
</feature>
<dbReference type="PANTHER" id="PTHR36768">
    <property type="entry name" value="ATP-DEPENDENT HELICASE/DEOXYRIBONUCLEASE SUBUNIT B"/>
    <property type="match status" value="1"/>
</dbReference>
<evidence type="ECO:0000313" key="3">
    <source>
        <dbReference type="Proteomes" id="UP000265515"/>
    </source>
</evidence>
<gene>
    <name evidence="2" type="ORF">CBR_g50885</name>
</gene>
<sequence length="152" mass="17301">MSGVIRHRPRGRGLETSQLLLLALVLTMPLRSAANYAPGQTVPISRRTQYNHMRTNWEDIVARQCPRYGHTKLVLLNLQEPNDFKGVASSYKIALEVGKERLQTQWLPIISEVKRETVPMVVLDLFHAHGQLRRIQASVAQLNFEGECESED</sequence>
<dbReference type="Proteomes" id="UP000265515">
    <property type="component" value="Unassembled WGS sequence"/>
</dbReference>
<dbReference type="OMA" id="GQRTHWH"/>
<dbReference type="Gramene" id="GBG90542">
    <property type="protein sequence ID" value="GBG90542"/>
    <property type="gene ID" value="CBR_g50885"/>
</dbReference>
<protein>
    <submittedName>
        <fullName evidence="2">Uncharacterized protein</fullName>
    </submittedName>
</protein>
<proteinExistence type="predicted"/>
<organism evidence="2 3">
    <name type="scientific">Chara braunii</name>
    <name type="common">Braun's stonewort</name>
    <dbReference type="NCBI Taxonomy" id="69332"/>
    <lineage>
        <taxon>Eukaryota</taxon>
        <taxon>Viridiplantae</taxon>
        <taxon>Streptophyta</taxon>
        <taxon>Charophyceae</taxon>
        <taxon>Charales</taxon>
        <taxon>Characeae</taxon>
        <taxon>Chara</taxon>
    </lineage>
</organism>
<dbReference type="AlphaFoldDB" id="A0A388M7V4"/>
<comment type="caution">
    <text evidence="2">The sequence shown here is derived from an EMBL/GenBank/DDBJ whole genome shotgun (WGS) entry which is preliminary data.</text>
</comment>